<dbReference type="HOGENOM" id="CLU_2795402_0_0_1"/>
<protein>
    <submittedName>
        <fullName evidence="1">Uncharacterized protein</fullName>
    </submittedName>
</protein>
<reference evidence="1 2" key="1">
    <citation type="journal article" date="2014" name="Genome Announc.">
        <title>Draft genome sequence of Sclerotinia borealis, a psychrophilic plant pathogenic fungus.</title>
        <authorList>
            <person name="Mardanov A.V."/>
            <person name="Beletsky A.V."/>
            <person name="Kadnikov V.V."/>
            <person name="Ignatov A.N."/>
            <person name="Ravin N.V."/>
        </authorList>
    </citation>
    <scope>NUCLEOTIDE SEQUENCE [LARGE SCALE GENOMIC DNA]</scope>
    <source>
        <strain evidence="2">F-4157</strain>
    </source>
</reference>
<proteinExistence type="predicted"/>
<organism evidence="1 2">
    <name type="scientific">Sclerotinia borealis (strain F-4128)</name>
    <dbReference type="NCBI Taxonomy" id="1432307"/>
    <lineage>
        <taxon>Eukaryota</taxon>
        <taxon>Fungi</taxon>
        <taxon>Dikarya</taxon>
        <taxon>Ascomycota</taxon>
        <taxon>Pezizomycotina</taxon>
        <taxon>Leotiomycetes</taxon>
        <taxon>Helotiales</taxon>
        <taxon>Sclerotiniaceae</taxon>
        <taxon>Sclerotinia</taxon>
    </lineage>
</organism>
<gene>
    <name evidence="1" type="ORF">SBOR_0646</name>
</gene>
<dbReference type="Proteomes" id="UP000019487">
    <property type="component" value="Unassembled WGS sequence"/>
</dbReference>
<evidence type="ECO:0000313" key="2">
    <source>
        <dbReference type="Proteomes" id="UP000019487"/>
    </source>
</evidence>
<name>W9CS94_SCLBF</name>
<sequence>MDAPSPFKDIPAVEILKKSIGDRFGAIRNFSYLGLGCDAPHAFDNFGCIDKDIWGKTKSKGKMEETFS</sequence>
<keyword evidence="2" id="KW-1185">Reference proteome</keyword>
<accession>W9CS94</accession>
<evidence type="ECO:0000313" key="1">
    <source>
        <dbReference type="EMBL" id="ESZ98988.1"/>
    </source>
</evidence>
<comment type="caution">
    <text evidence="1">The sequence shown here is derived from an EMBL/GenBank/DDBJ whole genome shotgun (WGS) entry which is preliminary data.</text>
</comment>
<dbReference type="EMBL" id="AYSA01000026">
    <property type="protein sequence ID" value="ESZ98988.1"/>
    <property type="molecule type" value="Genomic_DNA"/>
</dbReference>
<dbReference type="AlphaFoldDB" id="W9CS94"/>